<dbReference type="EMBL" id="JH818057">
    <property type="protein sequence ID" value="EKC35142.1"/>
    <property type="molecule type" value="Genomic_DNA"/>
</dbReference>
<evidence type="ECO:0000313" key="4">
    <source>
        <dbReference type="EMBL" id="EKC35142.1"/>
    </source>
</evidence>
<feature type="compositionally biased region" description="Basic residues" evidence="2">
    <location>
        <begin position="327"/>
        <end position="336"/>
    </location>
</feature>
<feature type="compositionally biased region" description="Basic and acidic residues" evidence="2">
    <location>
        <begin position="463"/>
        <end position="478"/>
    </location>
</feature>
<feature type="compositionally biased region" description="Polar residues" evidence="2">
    <location>
        <begin position="489"/>
        <end position="513"/>
    </location>
</feature>
<dbReference type="AlphaFoldDB" id="K1QE15"/>
<proteinExistence type="inferred from homology"/>
<feature type="compositionally biased region" description="Polar residues" evidence="2">
    <location>
        <begin position="300"/>
        <end position="318"/>
    </location>
</feature>
<dbReference type="SMART" id="SM01272">
    <property type="entry name" value="LsmAD"/>
    <property type="match status" value="1"/>
</dbReference>
<feature type="compositionally biased region" description="Low complexity" evidence="2">
    <location>
        <begin position="737"/>
        <end position="748"/>
    </location>
</feature>
<dbReference type="InParanoid" id="K1QE15"/>
<feature type="compositionally biased region" description="Polar residues" evidence="2">
    <location>
        <begin position="402"/>
        <end position="412"/>
    </location>
</feature>
<gene>
    <name evidence="4" type="ORF">CGI_10018768</name>
</gene>
<dbReference type="GO" id="GO:0034063">
    <property type="term" value="P:stress granule assembly"/>
    <property type="evidence" value="ECO:0007669"/>
    <property type="project" value="TreeGrafter"/>
</dbReference>
<dbReference type="InterPro" id="IPR045117">
    <property type="entry name" value="ATXN2-like"/>
</dbReference>
<protein>
    <submittedName>
        <fullName evidence="4">Ataxin-2</fullName>
    </submittedName>
</protein>
<feature type="compositionally biased region" description="Basic and acidic residues" evidence="2">
    <location>
        <begin position="354"/>
        <end position="401"/>
    </location>
</feature>
<evidence type="ECO:0000259" key="3">
    <source>
        <dbReference type="PROSITE" id="PS52002"/>
    </source>
</evidence>
<dbReference type="Pfam" id="PF06741">
    <property type="entry name" value="LsmAD"/>
    <property type="match status" value="1"/>
</dbReference>
<feature type="region of interest" description="Disordered" evidence="2">
    <location>
        <begin position="666"/>
        <end position="794"/>
    </location>
</feature>
<dbReference type="InterPro" id="IPR025852">
    <property type="entry name" value="SM_dom_ATX"/>
</dbReference>
<evidence type="ECO:0000256" key="1">
    <source>
        <dbReference type="ARBA" id="ARBA00007503"/>
    </source>
</evidence>
<evidence type="ECO:0000256" key="2">
    <source>
        <dbReference type="SAM" id="MobiDB-lite"/>
    </source>
</evidence>
<dbReference type="SUPFAM" id="SSF50182">
    <property type="entry name" value="Sm-like ribonucleoproteins"/>
    <property type="match status" value="1"/>
</dbReference>
<feature type="compositionally biased region" description="Polar residues" evidence="2">
    <location>
        <begin position="278"/>
        <end position="290"/>
    </location>
</feature>
<dbReference type="GO" id="GO:0003729">
    <property type="term" value="F:mRNA binding"/>
    <property type="evidence" value="ECO:0007669"/>
    <property type="project" value="TreeGrafter"/>
</dbReference>
<dbReference type="InterPro" id="IPR010920">
    <property type="entry name" value="LSM_dom_sf"/>
</dbReference>
<feature type="compositionally biased region" description="Basic and acidic residues" evidence="2">
    <location>
        <begin position="433"/>
        <end position="455"/>
    </location>
</feature>
<name>K1QE15_MAGGI</name>
<feature type="compositionally biased region" description="Polar residues" evidence="2">
    <location>
        <begin position="780"/>
        <end position="790"/>
    </location>
</feature>
<dbReference type="PROSITE" id="PS52002">
    <property type="entry name" value="SM"/>
    <property type="match status" value="1"/>
</dbReference>
<sequence length="914" mass="101605">MQLQLLLTVVDTLQHELCIDDVFYLFMEAETMSTLEWLIRNNRPRGYDKNISFEGIYSNSRFSHLLASLVGCVVQLQVKNGGVYDGILKTNSPRMDVVLEMAHKHEESSNNNTNNTTPSKDRLIEKVIFNMSDILSINVVDVDLDYAVKDTFTDSAISSKCNSNHTEADMKVLQPWEGGEGEELGGLERESSNGWDPNDMFKTNEEKFNVQTKYDDSLTQYTTPLEKRDTKEFKNREEEAERLANEIERSDQYKQHISLENGEGDEEEKFSAVKRVAENNTTSMQSSGNTGKYVHPNKRSGMQGNRSRGGYMSNTRPPNQIPPRWQNQHHHHHQHNFHQNPPAPPHHHPPHHQTSTEEPRLNGSADDRDRRSEDRKTDDSVERDKRPEDKRPEEKKSEIDTNVKSSPKQDPVTQHVAPEKPDPVPHTSPVGLKPDRRSSGPKPRDRAEVIKDLKEFNSNFKVSFDKKEEMKEASEAKTKQPPVPAAPSAESQAQVVTGETTASEVKATKQQGASEREANIDIKKSNLNPLAKEFVMGKGREQQVATPPLRPQTQSPVAPGIMQPISQPISQPMHQYTYTVMPPMPQGGPQPANQNYKPIKRAVVSVGPQRDLTAAAAQAATGQPLFNQATVQAAQPNYIQYIPNYQAVMPMPAATGRMVTPTSMPMVPTSHGAQSSQSHQHSIFMPGQAQPMPAHLPTAQFPYPAHMPMATNNMGNQASQQGGQPQPITHPAPSPVQQHGNSQSHQQGRPPNSGTPQPPGGPYPHMAPTNIQGHPPLIPSPQNQSPQTMHNPYPYVSQHPIFQPGTTGHLYTQQHMPTSGNQTMHTGPSQQINHGAQIVVMPNPQPGQVQHHPHNQQFQQHMGGPNQQHMMQPGMPTGYQGSNPNNVVHPFVQQVASAPPPPQVATVPPFQQNH</sequence>
<feature type="domain" description="Sm" evidence="3">
    <location>
        <begin position="61"/>
        <end position="143"/>
    </location>
</feature>
<dbReference type="Pfam" id="PF14438">
    <property type="entry name" value="SM-ATX"/>
    <property type="match status" value="1"/>
</dbReference>
<feature type="compositionally biased region" description="Low complexity" evidence="2">
    <location>
        <begin position="670"/>
        <end position="682"/>
    </location>
</feature>
<dbReference type="PANTHER" id="PTHR12854">
    <property type="entry name" value="ATAXIN 2-RELATED"/>
    <property type="match status" value="1"/>
</dbReference>
<dbReference type="HOGENOM" id="CLU_325787_0_0_1"/>
<dbReference type="GO" id="GO:0010494">
    <property type="term" value="C:cytoplasmic stress granule"/>
    <property type="evidence" value="ECO:0007669"/>
    <property type="project" value="TreeGrafter"/>
</dbReference>
<organism evidence="4">
    <name type="scientific">Magallana gigas</name>
    <name type="common">Pacific oyster</name>
    <name type="synonym">Crassostrea gigas</name>
    <dbReference type="NCBI Taxonomy" id="29159"/>
    <lineage>
        <taxon>Eukaryota</taxon>
        <taxon>Metazoa</taxon>
        <taxon>Spiralia</taxon>
        <taxon>Lophotrochozoa</taxon>
        <taxon>Mollusca</taxon>
        <taxon>Bivalvia</taxon>
        <taxon>Autobranchia</taxon>
        <taxon>Pteriomorphia</taxon>
        <taxon>Ostreida</taxon>
        <taxon>Ostreoidea</taxon>
        <taxon>Ostreidae</taxon>
        <taxon>Magallana</taxon>
    </lineage>
</organism>
<feature type="compositionally biased region" description="Polar residues" evidence="2">
    <location>
        <begin position="710"/>
        <end position="727"/>
    </location>
</feature>
<reference evidence="4" key="1">
    <citation type="journal article" date="2012" name="Nature">
        <title>The oyster genome reveals stress adaptation and complexity of shell formation.</title>
        <authorList>
            <person name="Zhang G."/>
            <person name="Fang X."/>
            <person name="Guo X."/>
            <person name="Li L."/>
            <person name="Luo R."/>
            <person name="Xu F."/>
            <person name="Yang P."/>
            <person name="Zhang L."/>
            <person name="Wang X."/>
            <person name="Qi H."/>
            <person name="Xiong Z."/>
            <person name="Que H."/>
            <person name="Xie Y."/>
            <person name="Holland P.W."/>
            <person name="Paps J."/>
            <person name="Zhu Y."/>
            <person name="Wu F."/>
            <person name="Chen Y."/>
            <person name="Wang J."/>
            <person name="Peng C."/>
            <person name="Meng J."/>
            <person name="Yang L."/>
            <person name="Liu J."/>
            <person name="Wen B."/>
            <person name="Zhang N."/>
            <person name="Huang Z."/>
            <person name="Zhu Q."/>
            <person name="Feng Y."/>
            <person name="Mount A."/>
            <person name="Hedgecock D."/>
            <person name="Xu Z."/>
            <person name="Liu Y."/>
            <person name="Domazet-Loso T."/>
            <person name="Du Y."/>
            <person name="Sun X."/>
            <person name="Zhang S."/>
            <person name="Liu B."/>
            <person name="Cheng P."/>
            <person name="Jiang X."/>
            <person name="Li J."/>
            <person name="Fan D."/>
            <person name="Wang W."/>
            <person name="Fu W."/>
            <person name="Wang T."/>
            <person name="Wang B."/>
            <person name="Zhang J."/>
            <person name="Peng Z."/>
            <person name="Li Y."/>
            <person name="Li N."/>
            <person name="Wang J."/>
            <person name="Chen M."/>
            <person name="He Y."/>
            <person name="Tan F."/>
            <person name="Song X."/>
            <person name="Zheng Q."/>
            <person name="Huang R."/>
            <person name="Yang H."/>
            <person name="Du X."/>
            <person name="Chen L."/>
            <person name="Yang M."/>
            <person name="Gaffney P.M."/>
            <person name="Wang S."/>
            <person name="Luo L."/>
            <person name="She Z."/>
            <person name="Ming Y."/>
            <person name="Huang W."/>
            <person name="Zhang S."/>
            <person name="Huang B."/>
            <person name="Zhang Y."/>
            <person name="Qu T."/>
            <person name="Ni P."/>
            <person name="Miao G."/>
            <person name="Wang J."/>
            <person name="Wang Q."/>
            <person name="Steinberg C.E."/>
            <person name="Wang H."/>
            <person name="Li N."/>
            <person name="Qian L."/>
            <person name="Zhang G."/>
            <person name="Li Y."/>
            <person name="Yang H."/>
            <person name="Liu X."/>
            <person name="Wang J."/>
            <person name="Yin Y."/>
            <person name="Wang J."/>
        </authorList>
    </citation>
    <scope>NUCLEOTIDE SEQUENCE [LARGE SCALE GENOMIC DNA]</scope>
    <source>
        <strain evidence="4">05x7-T-G4-1.051#20</strain>
    </source>
</reference>
<accession>K1QE15</accession>
<dbReference type="InterPro" id="IPR047575">
    <property type="entry name" value="Sm"/>
</dbReference>
<dbReference type="InterPro" id="IPR009604">
    <property type="entry name" value="LsmAD_domain"/>
</dbReference>
<comment type="similarity">
    <text evidence="1">Belongs to the ataxin-2 family.</text>
</comment>
<feature type="region of interest" description="Disordered" evidence="2">
    <location>
        <begin position="278"/>
        <end position="518"/>
    </location>
</feature>
<dbReference type="PANTHER" id="PTHR12854:SF7">
    <property type="entry name" value="ATAXIN-2 HOMOLOG"/>
    <property type="match status" value="1"/>
</dbReference>